<keyword evidence="1" id="KW-0472">Membrane</keyword>
<dbReference type="AlphaFoldDB" id="A0A2T3Z9Q8"/>
<organism evidence="2 3">
    <name type="scientific">Trichoderma asperellum (strain ATCC 204424 / CBS 433.97 / NBRC 101777)</name>
    <dbReference type="NCBI Taxonomy" id="1042311"/>
    <lineage>
        <taxon>Eukaryota</taxon>
        <taxon>Fungi</taxon>
        <taxon>Dikarya</taxon>
        <taxon>Ascomycota</taxon>
        <taxon>Pezizomycotina</taxon>
        <taxon>Sordariomycetes</taxon>
        <taxon>Hypocreomycetidae</taxon>
        <taxon>Hypocreales</taxon>
        <taxon>Hypocreaceae</taxon>
        <taxon>Trichoderma</taxon>
    </lineage>
</organism>
<protein>
    <submittedName>
        <fullName evidence="2">Uncharacterized protein</fullName>
    </submittedName>
</protein>
<gene>
    <name evidence="2" type="ORF">M441DRAFT_57693</name>
</gene>
<keyword evidence="3" id="KW-1185">Reference proteome</keyword>
<dbReference type="STRING" id="1042311.A0A2T3Z9Q8"/>
<dbReference type="EMBL" id="KZ679261">
    <property type="protein sequence ID" value="PTB41549.1"/>
    <property type="molecule type" value="Genomic_DNA"/>
</dbReference>
<keyword evidence="1" id="KW-0812">Transmembrane</keyword>
<proteinExistence type="predicted"/>
<feature type="transmembrane region" description="Helical" evidence="1">
    <location>
        <begin position="46"/>
        <end position="65"/>
    </location>
</feature>
<keyword evidence="1" id="KW-1133">Transmembrane helix</keyword>
<reference evidence="2 3" key="1">
    <citation type="submission" date="2016-07" db="EMBL/GenBank/DDBJ databases">
        <title>Multiple horizontal gene transfer events from other fungi enriched the ability of initially mycotrophic Trichoderma (Ascomycota) to feed on dead plant biomass.</title>
        <authorList>
            <consortium name="DOE Joint Genome Institute"/>
            <person name="Aerts A."/>
            <person name="Atanasova L."/>
            <person name="Chenthamara K."/>
            <person name="Zhang J."/>
            <person name="Grujic M."/>
            <person name="Henrissat B."/>
            <person name="Kuo A."/>
            <person name="Salamov A."/>
            <person name="Lipzen A."/>
            <person name="Labutti K."/>
            <person name="Barry K."/>
            <person name="Miao Y."/>
            <person name="Rahimi M.J."/>
            <person name="Shen Q."/>
            <person name="Grigoriev I.V."/>
            <person name="Kubicek C.P."/>
            <person name="Druzhinina I.S."/>
        </authorList>
    </citation>
    <scope>NUCLEOTIDE SEQUENCE [LARGE SCALE GENOMIC DNA]</scope>
    <source>
        <strain evidence="2 3">CBS 433.97</strain>
    </source>
</reference>
<dbReference type="Proteomes" id="UP000240493">
    <property type="component" value="Unassembled WGS sequence"/>
</dbReference>
<accession>A0A2T3Z9Q8</accession>
<evidence type="ECO:0000256" key="1">
    <source>
        <dbReference type="SAM" id="Phobius"/>
    </source>
</evidence>
<name>A0A2T3Z9Q8_TRIA4</name>
<evidence type="ECO:0000313" key="3">
    <source>
        <dbReference type="Proteomes" id="UP000240493"/>
    </source>
</evidence>
<sequence length="66" mass="7000">MFDVAVDGILNASCVLGSFTTVTFGFGDGNLGSNCNNAYSSVGHVFRARVTAYTALICTWILLLFS</sequence>
<evidence type="ECO:0000313" key="2">
    <source>
        <dbReference type="EMBL" id="PTB41549.1"/>
    </source>
</evidence>